<dbReference type="Proteomes" id="UP001283361">
    <property type="component" value="Unassembled WGS sequence"/>
</dbReference>
<evidence type="ECO:0000313" key="2">
    <source>
        <dbReference type="Proteomes" id="UP001283361"/>
    </source>
</evidence>
<dbReference type="AlphaFoldDB" id="A0AAE1E5K2"/>
<accession>A0AAE1E5K2</accession>
<comment type="caution">
    <text evidence="1">The sequence shown here is derived from an EMBL/GenBank/DDBJ whole genome shotgun (WGS) entry which is preliminary data.</text>
</comment>
<organism evidence="1 2">
    <name type="scientific">Elysia crispata</name>
    <name type="common">lettuce slug</name>
    <dbReference type="NCBI Taxonomy" id="231223"/>
    <lineage>
        <taxon>Eukaryota</taxon>
        <taxon>Metazoa</taxon>
        <taxon>Spiralia</taxon>
        <taxon>Lophotrochozoa</taxon>
        <taxon>Mollusca</taxon>
        <taxon>Gastropoda</taxon>
        <taxon>Heterobranchia</taxon>
        <taxon>Euthyneura</taxon>
        <taxon>Panpulmonata</taxon>
        <taxon>Sacoglossa</taxon>
        <taxon>Placobranchoidea</taxon>
        <taxon>Plakobranchidae</taxon>
        <taxon>Elysia</taxon>
    </lineage>
</organism>
<reference evidence="1" key="1">
    <citation type="journal article" date="2023" name="G3 (Bethesda)">
        <title>A reference genome for the long-term kleptoplast-retaining sea slug Elysia crispata morphotype clarki.</title>
        <authorList>
            <person name="Eastman K.E."/>
            <person name="Pendleton A.L."/>
            <person name="Shaikh M.A."/>
            <person name="Suttiyut T."/>
            <person name="Ogas R."/>
            <person name="Tomko P."/>
            <person name="Gavelis G."/>
            <person name="Widhalm J.R."/>
            <person name="Wisecaver J.H."/>
        </authorList>
    </citation>
    <scope>NUCLEOTIDE SEQUENCE</scope>
    <source>
        <strain evidence="1">ECLA1</strain>
    </source>
</reference>
<name>A0AAE1E5K2_9GAST</name>
<gene>
    <name evidence="1" type="ORF">RRG08_061037</name>
</gene>
<keyword evidence="2" id="KW-1185">Reference proteome</keyword>
<sequence length="148" mass="16255">MSAHLITLIYGDISKSVEQSVFSICDLFLTSELLLESVEENGEINLDMRLRRGLKRLLGIAAVNSTTEISSEVLQHMRDRKGISQDCSGLDGTPTPHLGLSGRELQLLRSSCPSEIDHKHSQSSSCTGTTSSFYTCPLPLELTNMFLP</sequence>
<protein>
    <submittedName>
        <fullName evidence="1">Uncharacterized protein</fullName>
    </submittedName>
</protein>
<evidence type="ECO:0000313" key="1">
    <source>
        <dbReference type="EMBL" id="KAK3794370.1"/>
    </source>
</evidence>
<proteinExistence type="predicted"/>
<dbReference type="EMBL" id="JAWDGP010001129">
    <property type="protein sequence ID" value="KAK3794370.1"/>
    <property type="molecule type" value="Genomic_DNA"/>
</dbReference>